<protein>
    <submittedName>
        <fullName evidence="1">Uncharacterized protein</fullName>
    </submittedName>
</protein>
<gene>
    <name evidence="1" type="ORF">G7084_01310</name>
</gene>
<reference evidence="1 2" key="1">
    <citation type="submission" date="2020-03" db="EMBL/GenBank/DDBJ databases">
        <title>Weissella sp. nov., isolated from Cybister lewisianus.</title>
        <authorList>
            <person name="Hyun D.-W."/>
            <person name="Bae J.-W."/>
        </authorList>
    </citation>
    <scope>NUCLEOTIDE SEQUENCE [LARGE SCALE GENOMIC DNA]</scope>
    <source>
        <strain evidence="1 2">HDW19</strain>
    </source>
</reference>
<dbReference type="Proteomes" id="UP000500741">
    <property type="component" value="Chromosome"/>
</dbReference>
<dbReference type="EMBL" id="CP049888">
    <property type="protein sequence ID" value="QIL50075.1"/>
    <property type="molecule type" value="Genomic_DNA"/>
</dbReference>
<accession>A0A6G8AYN4</accession>
<dbReference type="KEGG" id="wco:G7084_01310"/>
<sequence length="76" mass="8974">MINAICLAIGVVLAQTPQILREARQDKRDQEYLEQRSRIKQSKPAHRQYLLQNDPVVEAEKAHQYFEQRSEVRQRG</sequence>
<evidence type="ECO:0000313" key="2">
    <source>
        <dbReference type="Proteomes" id="UP000500741"/>
    </source>
</evidence>
<keyword evidence="2" id="KW-1185">Reference proteome</keyword>
<proteinExistence type="predicted"/>
<dbReference type="RefSeq" id="WP_166009324.1">
    <property type="nucleotide sequence ID" value="NZ_CP049888.1"/>
</dbReference>
<name>A0A6G8AYN4_9LACO</name>
<dbReference type="AlphaFoldDB" id="A0A6G8AYN4"/>
<evidence type="ECO:0000313" key="1">
    <source>
        <dbReference type="EMBL" id="QIL50075.1"/>
    </source>
</evidence>
<organism evidence="1 2">
    <name type="scientific">Weissella coleopterorum</name>
    <dbReference type="NCBI Taxonomy" id="2714949"/>
    <lineage>
        <taxon>Bacteria</taxon>
        <taxon>Bacillati</taxon>
        <taxon>Bacillota</taxon>
        <taxon>Bacilli</taxon>
        <taxon>Lactobacillales</taxon>
        <taxon>Lactobacillaceae</taxon>
        <taxon>Weissella</taxon>
    </lineage>
</organism>